<dbReference type="Pfam" id="PF01939">
    <property type="entry name" value="NucS_C"/>
    <property type="match status" value="1"/>
</dbReference>
<dbReference type="Gene3D" id="3.40.1350.10">
    <property type="match status" value="1"/>
</dbReference>
<dbReference type="GO" id="GO:0003677">
    <property type="term" value="F:DNA binding"/>
    <property type="evidence" value="ECO:0007669"/>
    <property type="project" value="UniProtKB-KW"/>
</dbReference>
<dbReference type="InterPro" id="IPR002793">
    <property type="entry name" value="Endonuclease_NucS"/>
</dbReference>
<dbReference type="GO" id="GO:0004519">
    <property type="term" value="F:endonuclease activity"/>
    <property type="evidence" value="ECO:0007669"/>
    <property type="project" value="InterPro"/>
</dbReference>
<feature type="domain" description="Endonuclease NucS C-terminal" evidence="2">
    <location>
        <begin position="6"/>
        <end position="99"/>
    </location>
</feature>
<protein>
    <recommendedName>
        <fullName evidence="2">Endonuclease NucS C-terminal domain-containing protein</fullName>
    </recommendedName>
</protein>
<dbReference type="PANTHER" id="PTHR38814:SF1">
    <property type="entry name" value="ENDONUCLEASE NUCS"/>
    <property type="match status" value="1"/>
</dbReference>
<evidence type="ECO:0000259" key="2">
    <source>
        <dbReference type="Pfam" id="PF01939"/>
    </source>
</evidence>
<dbReference type="RefSeq" id="WP_161813149.1">
    <property type="nucleotide sequence ID" value="NZ_BLJN01000003.1"/>
</dbReference>
<organism evidence="3 4">
    <name type="scientific">Steroidobacter agaridevorans</name>
    <dbReference type="NCBI Taxonomy" id="2695856"/>
    <lineage>
        <taxon>Bacteria</taxon>
        <taxon>Pseudomonadati</taxon>
        <taxon>Pseudomonadota</taxon>
        <taxon>Gammaproteobacteria</taxon>
        <taxon>Steroidobacterales</taxon>
        <taxon>Steroidobacteraceae</taxon>
        <taxon>Steroidobacter</taxon>
    </lineage>
</organism>
<dbReference type="Proteomes" id="UP000445000">
    <property type="component" value="Unassembled WGS sequence"/>
</dbReference>
<keyword evidence="1" id="KW-0238">DNA-binding</keyword>
<reference evidence="4" key="1">
    <citation type="submission" date="2020-01" db="EMBL/GenBank/DDBJ databases">
        <title>'Steroidobacter agaridevorans' sp. nov., agar-degrading bacteria isolated from rhizosphere soils.</title>
        <authorList>
            <person name="Ikenaga M."/>
            <person name="Kataoka M."/>
            <person name="Murouchi A."/>
            <person name="Katsuragi S."/>
            <person name="Sakai M."/>
        </authorList>
    </citation>
    <scope>NUCLEOTIDE SEQUENCE [LARGE SCALE GENOMIC DNA]</scope>
    <source>
        <strain evidence="4">YU21-B</strain>
    </source>
</reference>
<dbReference type="InterPro" id="IPR048301">
    <property type="entry name" value="NucS_C"/>
</dbReference>
<dbReference type="PANTHER" id="PTHR38814">
    <property type="entry name" value="ENDONUCLEASE NUCS"/>
    <property type="match status" value="1"/>
</dbReference>
<comment type="caution">
    <text evidence="3">The sequence shown here is derived from an EMBL/GenBank/DDBJ whole genome shotgun (WGS) entry which is preliminary data.</text>
</comment>
<dbReference type="EMBL" id="BLJN01000003">
    <property type="protein sequence ID" value="GFE81511.1"/>
    <property type="molecule type" value="Genomic_DNA"/>
</dbReference>
<gene>
    <name evidence="3" type="ORF">GCM10011487_35110</name>
</gene>
<dbReference type="AlphaFoldDB" id="A0A829YFE6"/>
<accession>A0A829YFE6</accession>
<proteinExistence type="predicted"/>
<keyword evidence="4" id="KW-1185">Reference proteome</keyword>
<dbReference type="InterPro" id="IPR011856">
    <property type="entry name" value="tRNA_endonuc-like_dom_sf"/>
</dbReference>
<evidence type="ECO:0000313" key="4">
    <source>
        <dbReference type="Proteomes" id="UP000445000"/>
    </source>
</evidence>
<evidence type="ECO:0000256" key="1">
    <source>
        <dbReference type="ARBA" id="ARBA00023125"/>
    </source>
</evidence>
<sequence length="516" mass="57410">MADHLESRIRDYLADHLELLESNLTLISREYKLDNEFGAGGFIDILARDAFGHFVVIEIKRSDQAARAAIHELQKYVALLRADQGLRPDQVRAILVSTHWHELAVPFSEYLKISDVPTEGFILVAEQSGVVTSATVYRANELAQPLIASCCQDLILFTDVATRDANYPRVISAAQRAGLSDFFILSLDYRGDNQKVIFPHGIYLVFSSPFQTMSAREIRATKRRISWDAEIEPADENFLVEFRRKLGFMGDSNEIGNPEKLATILSSGWQVAVAHRAGRYSTNQQLLSNRDLVIAATRQEGGAAYYLTSTASPKYSPSWLKLKQSARDVLVGDDHWGAVFRGILAEVARTRPNATVSVNIYNPARIVLGLAKLFRYKDMSYLPKLQVVVEDSAEIHLYHGELAWNGQAVTMSAQQWLTRAFGSANDFLFKQHFGLVHEDEAAARQLLGLASFVVEIANVGGTNQKISLLESSNGRLRRTAPQNLPTGSIAQFVETNGQFGFSLLEELSNVSTGWVD</sequence>
<evidence type="ECO:0000313" key="3">
    <source>
        <dbReference type="EMBL" id="GFE81511.1"/>
    </source>
</evidence>
<dbReference type="CDD" id="cd22341">
    <property type="entry name" value="NucS-like"/>
    <property type="match status" value="1"/>
</dbReference>
<name>A0A829YFE6_9GAMM</name>